<dbReference type="EMBL" id="HBUF01125436">
    <property type="protein sequence ID" value="CAG6643086.1"/>
    <property type="molecule type" value="Transcribed_RNA"/>
</dbReference>
<evidence type="ECO:0000313" key="1">
    <source>
        <dbReference type="EMBL" id="CAG6643086.1"/>
    </source>
</evidence>
<dbReference type="EMBL" id="HBUF01349447">
    <property type="protein sequence ID" value="CAG6712536.1"/>
    <property type="molecule type" value="Transcribed_RNA"/>
</dbReference>
<proteinExistence type="predicted"/>
<dbReference type="EMBL" id="HBUF01349448">
    <property type="protein sequence ID" value="CAG6712538.1"/>
    <property type="molecule type" value="Transcribed_RNA"/>
</dbReference>
<name>A0A8D8R329_9HEMI</name>
<dbReference type="EMBL" id="HBUF01349449">
    <property type="protein sequence ID" value="CAG6712540.1"/>
    <property type="molecule type" value="Transcribed_RNA"/>
</dbReference>
<dbReference type="AlphaFoldDB" id="A0A8D8R329"/>
<accession>A0A8D8R329</accession>
<dbReference type="EMBL" id="HBUF01125437">
    <property type="protein sequence ID" value="CAG6643088.1"/>
    <property type="molecule type" value="Transcribed_RNA"/>
</dbReference>
<sequence>MWVLTNWAVSASTWMPHPPRKPRNAATVGIEVIRRVLSEREGATRGRGIVGRQAEVEARRGVAPGQAVALALMLTRDRIGSGTTVPTPGQGHGLDQGHAVTRTQGHAPTRPIPLDGASGGVWPGEAPTTSPAPITIPLGVGGMCLVVEVGGLQEGTTIIEEVGEVRTNPGGRVEAIKTTITVILVRAISITRRQDATRGSTVAIQGTRNGRAHREKVRKRVL</sequence>
<protein>
    <submittedName>
        <fullName evidence="1">Uncharacterized protein</fullName>
    </submittedName>
</protein>
<organism evidence="1">
    <name type="scientific">Cacopsylla melanoneura</name>
    <dbReference type="NCBI Taxonomy" id="428564"/>
    <lineage>
        <taxon>Eukaryota</taxon>
        <taxon>Metazoa</taxon>
        <taxon>Ecdysozoa</taxon>
        <taxon>Arthropoda</taxon>
        <taxon>Hexapoda</taxon>
        <taxon>Insecta</taxon>
        <taxon>Pterygota</taxon>
        <taxon>Neoptera</taxon>
        <taxon>Paraneoptera</taxon>
        <taxon>Hemiptera</taxon>
        <taxon>Sternorrhyncha</taxon>
        <taxon>Psylloidea</taxon>
        <taxon>Psyllidae</taxon>
        <taxon>Psyllinae</taxon>
        <taxon>Cacopsylla</taxon>
    </lineage>
</organism>
<reference evidence="1" key="1">
    <citation type="submission" date="2021-05" db="EMBL/GenBank/DDBJ databases">
        <authorList>
            <person name="Alioto T."/>
            <person name="Alioto T."/>
            <person name="Gomez Garrido J."/>
        </authorList>
    </citation>
    <scope>NUCLEOTIDE SEQUENCE</scope>
</reference>